<reference evidence="2 3" key="1">
    <citation type="submission" date="2023-03" db="EMBL/GenBank/DDBJ databases">
        <title>High recombination rates correlate with genetic variation in Cardiocondyla obscurior ants.</title>
        <authorList>
            <person name="Errbii M."/>
        </authorList>
    </citation>
    <scope>NUCLEOTIDE SEQUENCE [LARGE SCALE GENOMIC DNA]</scope>
    <source>
        <strain evidence="2">Alpha-2009</strain>
        <tissue evidence="2">Whole body</tissue>
    </source>
</reference>
<feature type="chain" id="PRO_5043452810" evidence="1">
    <location>
        <begin position="18"/>
        <end position="169"/>
    </location>
</feature>
<keyword evidence="3" id="KW-1185">Reference proteome</keyword>
<evidence type="ECO:0000313" key="3">
    <source>
        <dbReference type="Proteomes" id="UP001430953"/>
    </source>
</evidence>
<protein>
    <submittedName>
        <fullName evidence="2">Uncharacterized protein</fullName>
    </submittedName>
</protein>
<gene>
    <name evidence="2" type="ORF">PUN28_005250</name>
</gene>
<accession>A0AAW2GI08</accession>
<keyword evidence="1" id="KW-0732">Signal</keyword>
<evidence type="ECO:0000313" key="2">
    <source>
        <dbReference type="EMBL" id="KAL0126754.1"/>
    </source>
</evidence>
<feature type="signal peptide" evidence="1">
    <location>
        <begin position="1"/>
        <end position="17"/>
    </location>
</feature>
<evidence type="ECO:0000256" key="1">
    <source>
        <dbReference type="SAM" id="SignalP"/>
    </source>
</evidence>
<sequence>MKMKALILITTVATALSMPTHYQYHGPPAPIGHDGRVMDTPEVAHAKAAHLAAVAEAAARIPHKMASYAGNQNYHGYNEPASVGHRTYHGDYEYHGPPAPLDHDGRVVDTPEVARARAAHLAAYNHIASSTPVAFDHSQVYKPPVYSHDDYYGNSQFHDDGSINGYDDY</sequence>
<dbReference type="EMBL" id="JADYXP020000004">
    <property type="protein sequence ID" value="KAL0126754.1"/>
    <property type="molecule type" value="Genomic_DNA"/>
</dbReference>
<proteinExistence type="predicted"/>
<dbReference type="Proteomes" id="UP001430953">
    <property type="component" value="Unassembled WGS sequence"/>
</dbReference>
<organism evidence="2 3">
    <name type="scientific">Cardiocondyla obscurior</name>
    <dbReference type="NCBI Taxonomy" id="286306"/>
    <lineage>
        <taxon>Eukaryota</taxon>
        <taxon>Metazoa</taxon>
        <taxon>Ecdysozoa</taxon>
        <taxon>Arthropoda</taxon>
        <taxon>Hexapoda</taxon>
        <taxon>Insecta</taxon>
        <taxon>Pterygota</taxon>
        <taxon>Neoptera</taxon>
        <taxon>Endopterygota</taxon>
        <taxon>Hymenoptera</taxon>
        <taxon>Apocrita</taxon>
        <taxon>Aculeata</taxon>
        <taxon>Formicoidea</taxon>
        <taxon>Formicidae</taxon>
        <taxon>Myrmicinae</taxon>
        <taxon>Cardiocondyla</taxon>
    </lineage>
</organism>
<name>A0AAW2GI08_9HYME</name>
<comment type="caution">
    <text evidence="2">The sequence shown here is derived from an EMBL/GenBank/DDBJ whole genome shotgun (WGS) entry which is preliminary data.</text>
</comment>
<dbReference type="AlphaFoldDB" id="A0AAW2GI08"/>